<sequence length="46" mass="5235">MSVRPLKSFLQKKLLNVRFRMALLRKHLLIADGCFCAGCLCLLTVL</sequence>
<reference evidence="1" key="2">
    <citation type="submission" date="2020-06" db="EMBL/GenBank/DDBJ databases">
        <title>Helianthus annuus Genome sequencing and assembly Release 2.</title>
        <authorList>
            <person name="Gouzy J."/>
            <person name="Langlade N."/>
            <person name="Munos S."/>
        </authorList>
    </citation>
    <scope>NUCLEOTIDE SEQUENCE</scope>
    <source>
        <tissue evidence="1">Leaves</tissue>
    </source>
</reference>
<proteinExistence type="predicted"/>
<dbReference type="EMBL" id="MNCJ02000330">
    <property type="protein sequence ID" value="KAF5765896.1"/>
    <property type="molecule type" value="Genomic_DNA"/>
</dbReference>
<gene>
    <name evidence="1" type="ORF">HanXRQr2_Chr15g0709001</name>
</gene>
<accession>A0A9K3H4A3</accession>
<protein>
    <submittedName>
        <fullName evidence="1">Uncharacterized protein</fullName>
    </submittedName>
</protein>
<evidence type="ECO:0000313" key="1">
    <source>
        <dbReference type="EMBL" id="KAF5765896.1"/>
    </source>
</evidence>
<keyword evidence="2" id="KW-1185">Reference proteome</keyword>
<comment type="caution">
    <text evidence="1">The sequence shown here is derived from an EMBL/GenBank/DDBJ whole genome shotgun (WGS) entry which is preliminary data.</text>
</comment>
<evidence type="ECO:0000313" key="2">
    <source>
        <dbReference type="Proteomes" id="UP000215914"/>
    </source>
</evidence>
<dbReference type="Gramene" id="mRNA:HanXRQr2_Chr15g0709001">
    <property type="protein sequence ID" value="mRNA:HanXRQr2_Chr15g0709001"/>
    <property type="gene ID" value="HanXRQr2_Chr15g0709001"/>
</dbReference>
<name>A0A9K3H4A3_HELAN</name>
<dbReference type="AlphaFoldDB" id="A0A9K3H4A3"/>
<organism evidence="1 2">
    <name type="scientific">Helianthus annuus</name>
    <name type="common">Common sunflower</name>
    <dbReference type="NCBI Taxonomy" id="4232"/>
    <lineage>
        <taxon>Eukaryota</taxon>
        <taxon>Viridiplantae</taxon>
        <taxon>Streptophyta</taxon>
        <taxon>Embryophyta</taxon>
        <taxon>Tracheophyta</taxon>
        <taxon>Spermatophyta</taxon>
        <taxon>Magnoliopsida</taxon>
        <taxon>eudicotyledons</taxon>
        <taxon>Gunneridae</taxon>
        <taxon>Pentapetalae</taxon>
        <taxon>asterids</taxon>
        <taxon>campanulids</taxon>
        <taxon>Asterales</taxon>
        <taxon>Asteraceae</taxon>
        <taxon>Asteroideae</taxon>
        <taxon>Heliantheae alliance</taxon>
        <taxon>Heliantheae</taxon>
        <taxon>Helianthus</taxon>
    </lineage>
</organism>
<dbReference type="Proteomes" id="UP000215914">
    <property type="component" value="Unassembled WGS sequence"/>
</dbReference>
<reference evidence="1" key="1">
    <citation type="journal article" date="2017" name="Nature">
        <title>The sunflower genome provides insights into oil metabolism, flowering and Asterid evolution.</title>
        <authorList>
            <person name="Badouin H."/>
            <person name="Gouzy J."/>
            <person name="Grassa C.J."/>
            <person name="Murat F."/>
            <person name="Staton S.E."/>
            <person name="Cottret L."/>
            <person name="Lelandais-Briere C."/>
            <person name="Owens G.L."/>
            <person name="Carrere S."/>
            <person name="Mayjonade B."/>
            <person name="Legrand L."/>
            <person name="Gill N."/>
            <person name="Kane N.C."/>
            <person name="Bowers J.E."/>
            <person name="Hubner S."/>
            <person name="Bellec A."/>
            <person name="Berard A."/>
            <person name="Berges H."/>
            <person name="Blanchet N."/>
            <person name="Boniface M.C."/>
            <person name="Brunel D."/>
            <person name="Catrice O."/>
            <person name="Chaidir N."/>
            <person name="Claudel C."/>
            <person name="Donnadieu C."/>
            <person name="Faraut T."/>
            <person name="Fievet G."/>
            <person name="Helmstetter N."/>
            <person name="King M."/>
            <person name="Knapp S.J."/>
            <person name="Lai Z."/>
            <person name="Le Paslier M.C."/>
            <person name="Lippi Y."/>
            <person name="Lorenzon L."/>
            <person name="Mandel J.R."/>
            <person name="Marage G."/>
            <person name="Marchand G."/>
            <person name="Marquand E."/>
            <person name="Bret-Mestries E."/>
            <person name="Morien E."/>
            <person name="Nambeesan S."/>
            <person name="Nguyen T."/>
            <person name="Pegot-Espagnet P."/>
            <person name="Pouilly N."/>
            <person name="Raftis F."/>
            <person name="Sallet E."/>
            <person name="Schiex T."/>
            <person name="Thomas J."/>
            <person name="Vandecasteele C."/>
            <person name="Vares D."/>
            <person name="Vear F."/>
            <person name="Vautrin S."/>
            <person name="Crespi M."/>
            <person name="Mangin B."/>
            <person name="Burke J.M."/>
            <person name="Salse J."/>
            <person name="Munos S."/>
            <person name="Vincourt P."/>
            <person name="Rieseberg L.H."/>
            <person name="Langlade N.B."/>
        </authorList>
    </citation>
    <scope>NUCLEOTIDE SEQUENCE</scope>
    <source>
        <tissue evidence="1">Leaves</tissue>
    </source>
</reference>